<dbReference type="Gene3D" id="3.40.50.620">
    <property type="entry name" value="HUPs"/>
    <property type="match status" value="1"/>
</dbReference>
<dbReference type="InterPro" id="IPR006015">
    <property type="entry name" value="Universal_stress_UspA"/>
</dbReference>
<evidence type="ECO:0000313" key="4">
    <source>
        <dbReference type="EMBL" id="QEA12128.1"/>
    </source>
</evidence>
<dbReference type="InterPro" id="IPR014729">
    <property type="entry name" value="Rossmann-like_a/b/a_fold"/>
</dbReference>
<evidence type="ECO:0000256" key="1">
    <source>
        <dbReference type="ARBA" id="ARBA00008791"/>
    </source>
</evidence>
<protein>
    <recommendedName>
        <fullName evidence="2">Universal stress protein</fullName>
    </recommendedName>
</protein>
<accession>A0A5B8RTH1</accession>
<dbReference type="CDD" id="cd00293">
    <property type="entry name" value="USP-like"/>
    <property type="match status" value="1"/>
</dbReference>
<comment type="similarity">
    <text evidence="1 2">Belongs to the universal stress protein A family.</text>
</comment>
<dbReference type="InterPro" id="IPR006016">
    <property type="entry name" value="UspA"/>
</dbReference>
<dbReference type="Proteomes" id="UP000321199">
    <property type="component" value="Chromosome"/>
</dbReference>
<dbReference type="SUPFAM" id="SSF52402">
    <property type="entry name" value="Adenine nucleotide alpha hydrolases-like"/>
    <property type="match status" value="1"/>
</dbReference>
<evidence type="ECO:0000256" key="2">
    <source>
        <dbReference type="PIRNR" id="PIRNR006276"/>
    </source>
</evidence>
<dbReference type="KEGG" id="cof:FOZ74_03235"/>
<feature type="domain" description="UspA" evidence="3">
    <location>
        <begin position="1"/>
        <end position="147"/>
    </location>
</feature>
<organism evidence="4 5">
    <name type="scientific">Comamonas flocculans</name>
    <dbReference type="NCBI Taxonomy" id="2597701"/>
    <lineage>
        <taxon>Bacteria</taxon>
        <taxon>Pseudomonadati</taxon>
        <taxon>Pseudomonadota</taxon>
        <taxon>Betaproteobacteria</taxon>
        <taxon>Burkholderiales</taxon>
        <taxon>Comamonadaceae</taxon>
        <taxon>Comamonas</taxon>
    </lineage>
</organism>
<dbReference type="PANTHER" id="PTHR46268:SF6">
    <property type="entry name" value="UNIVERSAL STRESS PROTEIN UP12"/>
    <property type="match status" value="1"/>
</dbReference>
<comment type="subcellular location">
    <subcellularLocation>
        <location evidence="2">Cytoplasm</location>
    </subcellularLocation>
</comment>
<keyword evidence="2" id="KW-0963">Cytoplasm</keyword>
<name>A0A5B8RTH1_9BURK</name>
<dbReference type="PIRSF" id="PIRSF006276">
    <property type="entry name" value="UspA"/>
    <property type="match status" value="1"/>
</dbReference>
<dbReference type="RefSeq" id="WP_146911722.1">
    <property type="nucleotide sequence ID" value="NZ_CP042344.1"/>
</dbReference>
<dbReference type="Pfam" id="PF00582">
    <property type="entry name" value="Usp"/>
    <property type="match status" value="1"/>
</dbReference>
<gene>
    <name evidence="4" type="ORF">FOZ74_03235</name>
</gene>
<dbReference type="GO" id="GO:0005737">
    <property type="term" value="C:cytoplasm"/>
    <property type="evidence" value="ECO:0007669"/>
    <property type="project" value="UniProtKB-SubCell"/>
</dbReference>
<evidence type="ECO:0000259" key="3">
    <source>
        <dbReference type="Pfam" id="PF00582"/>
    </source>
</evidence>
<dbReference type="OrthoDB" id="5295044at2"/>
<dbReference type="PANTHER" id="PTHR46268">
    <property type="entry name" value="STRESS RESPONSE PROTEIN NHAX"/>
    <property type="match status" value="1"/>
</dbReference>
<dbReference type="AlphaFoldDB" id="A0A5B8RTH1"/>
<keyword evidence="5" id="KW-1185">Reference proteome</keyword>
<proteinExistence type="inferred from homology"/>
<reference evidence="4 5" key="1">
    <citation type="submission" date="2019-07" db="EMBL/GenBank/DDBJ databases">
        <title>Complete genome sequence of Comamonas sp. NLF 7-7 isolated from livestock.</title>
        <authorList>
            <person name="Kim D.H."/>
            <person name="Kim J.G."/>
        </authorList>
    </citation>
    <scope>NUCLEOTIDE SEQUENCE [LARGE SCALE GENOMIC DNA]</scope>
    <source>
        <strain evidence="4 5">NLF 7-7</strain>
    </source>
</reference>
<evidence type="ECO:0000313" key="5">
    <source>
        <dbReference type="Proteomes" id="UP000321199"/>
    </source>
</evidence>
<dbReference type="EMBL" id="CP042344">
    <property type="protein sequence ID" value="QEA12128.1"/>
    <property type="molecule type" value="Genomic_DNA"/>
</dbReference>
<sequence>MYKRILIATDGSPLSDKAVQHGLRLAALTRARVLALRVLPRYPRKFFDGGLSLDEQQIRQIEEQWRDEVRATLASVKDRGSEEGVMVKTLTPRSDQVAEAILAAARKHGCDLIVMASHGRRGVKRLLLGSETQNVLTHAEIPVLVLR</sequence>
<dbReference type="PRINTS" id="PR01438">
    <property type="entry name" value="UNVRSLSTRESS"/>
</dbReference>